<proteinExistence type="predicted"/>
<dbReference type="Pfam" id="PF11316">
    <property type="entry name" value="Rhamno_transf"/>
    <property type="match status" value="1"/>
</dbReference>
<dbReference type="InterPro" id="IPR021466">
    <property type="entry name" value="Put_rhamnosyl_transferase"/>
</dbReference>
<dbReference type="EMBL" id="CP136522">
    <property type="protein sequence ID" value="WOT04486.1"/>
    <property type="molecule type" value="Genomic_DNA"/>
</dbReference>
<sequence length="278" mass="32982">MFQHFVITRFNLRKKDWQTTRTNTEVLTDKWMENRLALFENFCFSSLKSQTEKNFTWLVFFDATTPDVFRQVITRLQNEFSSFVPVYIDGMDAFLPSIVTEIQTRLTQPYLITSRLDNDDSLHQDYIKEVQLAFAKQDFMAIDFIDGLTLEVEPKVRIAKRSHVHNPFLSLIEKSDGFKTVWTHERHGQWSKVKQVTAIRNKPMWMSVIHMENKINDFDGYSKIDWKEIEAFNLDKGVLETLQPKVVTFDSWKRQSLKNQLRANWKVGFKLLKRKLLS</sequence>
<dbReference type="Proteomes" id="UP001529491">
    <property type="component" value="Chromosome"/>
</dbReference>
<reference evidence="1 2" key="1">
    <citation type="submission" date="2023-10" db="EMBL/GenBank/DDBJ databases">
        <title>Complete genome sequence of Shewanella sp. DAU334.</title>
        <authorList>
            <person name="Lee Y.-S."/>
            <person name="Jeong H.-R."/>
            <person name="Hwang E.-J."/>
            <person name="Choi Y.-L."/>
            <person name="Kim G.-D."/>
        </authorList>
    </citation>
    <scope>NUCLEOTIDE SEQUENCE [LARGE SCALE GENOMIC DNA]</scope>
    <source>
        <strain evidence="1 2">DAU334</strain>
    </source>
</reference>
<organism evidence="1 2">
    <name type="scientific">Shewanella youngdeokensis</name>
    <dbReference type="NCBI Taxonomy" id="2999068"/>
    <lineage>
        <taxon>Bacteria</taxon>
        <taxon>Pseudomonadati</taxon>
        <taxon>Pseudomonadota</taxon>
        <taxon>Gammaproteobacteria</taxon>
        <taxon>Alteromonadales</taxon>
        <taxon>Shewanellaceae</taxon>
        <taxon>Shewanella</taxon>
    </lineage>
</organism>
<gene>
    <name evidence="1" type="ORF">RGE70_14305</name>
</gene>
<accession>A0ABZ0JWD7</accession>
<keyword evidence="2" id="KW-1185">Reference proteome</keyword>
<evidence type="ECO:0000313" key="2">
    <source>
        <dbReference type="Proteomes" id="UP001529491"/>
    </source>
</evidence>
<name>A0ABZ0JWD7_9GAMM</name>
<protein>
    <submittedName>
        <fullName evidence="1">Glycosyltransferase</fullName>
    </submittedName>
</protein>
<evidence type="ECO:0000313" key="1">
    <source>
        <dbReference type="EMBL" id="WOT04486.1"/>
    </source>
</evidence>
<dbReference type="RefSeq" id="WP_310472120.1">
    <property type="nucleotide sequence ID" value="NZ_CP136522.1"/>
</dbReference>